<keyword evidence="7 9" id="KW-0472">Membrane</keyword>
<dbReference type="GO" id="GO:0030964">
    <property type="term" value="C:NADH dehydrogenase complex"/>
    <property type="evidence" value="ECO:0007669"/>
    <property type="project" value="TreeGrafter"/>
</dbReference>
<protein>
    <recommendedName>
        <fullName evidence="3 9">NADH-ubiquinone oxidoreductase chain 3</fullName>
        <ecNumber evidence="9">7.1.1.2</ecNumber>
    </recommendedName>
</protein>
<evidence type="ECO:0000313" key="10">
    <source>
        <dbReference type="EMBL" id="BCO38821.1"/>
    </source>
</evidence>
<evidence type="ECO:0000256" key="5">
    <source>
        <dbReference type="ARBA" id="ARBA00022692"/>
    </source>
</evidence>
<keyword evidence="9" id="KW-0830">Ubiquinone</keyword>
<keyword evidence="5 9" id="KW-0812">Transmembrane</keyword>
<feature type="transmembrane region" description="Helical" evidence="9">
    <location>
        <begin position="6"/>
        <end position="26"/>
    </location>
</feature>
<geneLocation type="mitochondrion" evidence="10"/>
<dbReference type="GO" id="GO:0031966">
    <property type="term" value="C:mitochondrial membrane"/>
    <property type="evidence" value="ECO:0007669"/>
    <property type="project" value="UniProtKB-SubCell"/>
</dbReference>
<dbReference type="GO" id="GO:0008137">
    <property type="term" value="F:NADH dehydrogenase (ubiquinone) activity"/>
    <property type="evidence" value="ECO:0007669"/>
    <property type="project" value="UniProtKB-UniRule"/>
</dbReference>
<evidence type="ECO:0000313" key="11">
    <source>
        <dbReference type="EMBL" id="BCO38834.1"/>
    </source>
</evidence>
<organism evidence="10">
    <name type="scientific">Vargula hilgendorfii</name>
    <name type="common">Sea firefly</name>
    <name type="synonym">Cypridina hilgendorfii</name>
    <dbReference type="NCBI Taxonomy" id="6674"/>
    <lineage>
        <taxon>Eukaryota</taxon>
        <taxon>Metazoa</taxon>
        <taxon>Ecdysozoa</taxon>
        <taxon>Arthropoda</taxon>
        <taxon>Crustacea</taxon>
        <taxon>Oligostraca</taxon>
        <taxon>Ostracoda</taxon>
        <taxon>Myodocopa</taxon>
        <taxon>Myodocopida</taxon>
        <taxon>Cypridinoidea</taxon>
        <taxon>Cypridinidae</taxon>
        <taxon>Vargula</taxon>
    </lineage>
</organism>
<feature type="transmembrane region" description="Helical" evidence="9">
    <location>
        <begin position="82"/>
        <end position="104"/>
    </location>
</feature>
<keyword evidence="9" id="KW-0679">Respiratory chain</keyword>
<proteinExistence type="inferred from homology"/>
<gene>
    <name evidence="10" type="primary">ND3</name>
</gene>
<dbReference type="Gene3D" id="1.20.58.1610">
    <property type="entry name" value="NADH:ubiquinone/plastoquinone oxidoreductase, chain 3"/>
    <property type="match status" value="1"/>
</dbReference>
<keyword evidence="9" id="KW-0520">NAD</keyword>
<evidence type="ECO:0000256" key="6">
    <source>
        <dbReference type="ARBA" id="ARBA00022989"/>
    </source>
</evidence>
<dbReference type="EMBL" id="AP007270">
    <property type="protein sequence ID" value="BCO38834.1"/>
    <property type="molecule type" value="Genomic_DNA"/>
</dbReference>
<evidence type="ECO:0000256" key="1">
    <source>
        <dbReference type="ARBA" id="ARBA00004370"/>
    </source>
</evidence>
<name>A0A7R7GYS6_VARHI</name>
<evidence type="ECO:0000256" key="4">
    <source>
        <dbReference type="ARBA" id="ARBA00022448"/>
    </source>
</evidence>
<keyword evidence="9 10" id="KW-0496">Mitochondrion</keyword>
<evidence type="ECO:0000256" key="7">
    <source>
        <dbReference type="ARBA" id="ARBA00023136"/>
    </source>
</evidence>
<keyword evidence="9" id="KW-1278">Translocase</keyword>
<dbReference type="PANTHER" id="PTHR11058:SF9">
    <property type="entry name" value="NADH-UBIQUINONE OXIDOREDUCTASE CHAIN 3"/>
    <property type="match status" value="1"/>
</dbReference>
<keyword evidence="9" id="KW-0249">Electron transport</keyword>
<comment type="subcellular location">
    <subcellularLocation>
        <location evidence="1">Membrane</location>
    </subcellularLocation>
    <subcellularLocation>
        <location evidence="9">Mitochondrion membrane</location>
        <topology evidence="9">Multi-pass membrane protein</topology>
    </subcellularLocation>
</comment>
<keyword evidence="4 9" id="KW-0813">Transport</keyword>
<keyword evidence="6 9" id="KW-1133">Transmembrane helix</keyword>
<feature type="transmembrane region" description="Helical" evidence="9">
    <location>
        <begin position="56"/>
        <end position="76"/>
    </location>
</feature>
<dbReference type="PANTHER" id="PTHR11058">
    <property type="entry name" value="NADH-UBIQUINONE OXIDOREDUCTASE CHAIN 3"/>
    <property type="match status" value="1"/>
</dbReference>
<reference evidence="10" key="1">
    <citation type="submission" date="2004-10" db="EMBL/GenBank/DDBJ databases">
        <title>Luminous marine ostracod as a new face driven irreversibly by the Japan Current.</title>
        <authorList>
            <person name="Ogoh K."/>
            <person name="Ohmiya Y."/>
        </authorList>
    </citation>
    <scope>NUCLEOTIDE SEQUENCE</scope>
    <source>
        <strain evidence="11">VH-HTJ1</strain>
        <strain evidence="10">VH-TTJ1</strain>
        <tissue evidence="10">Musculus</tissue>
    </source>
</reference>
<accession>A0A7R7GYS6</accession>
<evidence type="ECO:0000256" key="8">
    <source>
        <dbReference type="ARBA" id="ARBA00049551"/>
    </source>
</evidence>
<dbReference type="EMBL" id="AP007269">
    <property type="protein sequence ID" value="BCO38821.1"/>
    <property type="molecule type" value="Genomic_DNA"/>
</dbReference>
<evidence type="ECO:0000256" key="2">
    <source>
        <dbReference type="ARBA" id="ARBA00008472"/>
    </source>
</evidence>
<evidence type="ECO:0000256" key="3">
    <source>
        <dbReference type="ARBA" id="ARBA00021007"/>
    </source>
</evidence>
<dbReference type="AlphaFoldDB" id="A0A7R7GYS6"/>
<dbReference type="Pfam" id="PF00507">
    <property type="entry name" value="Oxidored_q4"/>
    <property type="match status" value="1"/>
</dbReference>
<evidence type="ECO:0000256" key="9">
    <source>
        <dbReference type="RuleBase" id="RU003640"/>
    </source>
</evidence>
<comment type="similarity">
    <text evidence="2 9">Belongs to the complex I subunit 3 family.</text>
</comment>
<dbReference type="InterPro" id="IPR000440">
    <property type="entry name" value="NADH_UbQ/plastoQ_OxRdtase_su3"/>
</dbReference>
<comment type="catalytic activity">
    <reaction evidence="8 9">
        <text>a ubiquinone + NADH + 5 H(+)(in) = a ubiquinol + NAD(+) + 4 H(+)(out)</text>
        <dbReference type="Rhea" id="RHEA:29091"/>
        <dbReference type="Rhea" id="RHEA-COMP:9565"/>
        <dbReference type="Rhea" id="RHEA-COMP:9566"/>
        <dbReference type="ChEBI" id="CHEBI:15378"/>
        <dbReference type="ChEBI" id="CHEBI:16389"/>
        <dbReference type="ChEBI" id="CHEBI:17976"/>
        <dbReference type="ChEBI" id="CHEBI:57540"/>
        <dbReference type="ChEBI" id="CHEBI:57945"/>
        <dbReference type="EC" id="7.1.1.2"/>
    </reaction>
</comment>
<dbReference type="EC" id="7.1.1.2" evidence="9"/>
<sequence length="115" mass="12714">MVLASMILMSLLLVVVVGLIGVVVGVKVGGDREKYTAFECGFDGKGEGRFYFSLRFFLLTVVFLMFDVEIVLLLPLPMASNYMGMVSWVGGGLVFLGVLLVGLYHEWREGALEWN</sequence>
<dbReference type="InterPro" id="IPR038430">
    <property type="entry name" value="NDAH_ubi_oxred_su3_sf"/>
</dbReference>
<comment type="function">
    <text evidence="9">Core subunit of the mitochondrial membrane respiratory chain NADH dehydrogenase (Complex I) which catalyzes electron transfer from NADH through the respiratory chain, using ubiquinone as an electron acceptor. Essential for the catalytic activity of complex I.</text>
</comment>